<dbReference type="PANTHER" id="PTHR21431">
    <property type="entry name" value="PREFOLDIN SUBUNIT 6"/>
    <property type="match status" value="1"/>
</dbReference>
<dbReference type="GO" id="GO:0005737">
    <property type="term" value="C:cytoplasm"/>
    <property type="evidence" value="ECO:0007669"/>
    <property type="project" value="TreeGrafter"/>
</dbReference>
<evidence type="ECO:0000256" key="4">
    <source>
        <dbReference type="ARBA" id="ARBA00058726"/>
    </source>
</evidence>
<dbReference type="PANTHER" id="PTHR21431:SF0">
    <property type="entry name" value="PREFOLDIN SUBUNIT 6"/>
    <property type="match status" value="1"/>
</dbReference>
<dbReference type="GO" id="GO:0051087">
    <property type="term" value="F:protein-folding chaperone binding"/>
    <property type="evidence" value="ECO:0007669"/>
    <property type="project" value="TreeGrafter"/>
</dbReference>
<evidence type="ECO:0000256" key="5">
    <source>
        <dbReference type="ARBA" id="ARBA00072592"/>
    </source>
</evidence>
<reference evidence="8" key="1">
    <citation type="submission" date="2022-11" db="UniProtKB">
        <authorList>
            <consortium name="WormBaseParasite"/>
        </authorList>
    </citation>
    <scope>IDENTIFICATION</scope>
</reference>
<protein>
    <recommendedName>
        <fullName evidence="5">Probable prefoldin subunit 6</fullName>
    </recommendedName>
</protein>
<keyword evidence="6" id="KW-0175">Coiled coil</keyword>
<dbReference type="GO" id="GO:0016272">
    <property type="term" value="C:prefoldin complex"/>
    <property type="evidence" value="ECO:0007669"/>
    <property type="project" value="InterPro"/>
</dbReference>
<feature type="coiled-coil region" evidence="6">
    <location>
        <begin position="70"/>
        <end position="111"/>
    </location>
</feature>
<evidence type="ECO:0000256" key="6">
    <source>
        <dbReference type="SAM" id="Coils"/>
    </source>
</evidence>
<dbReference type="AlphaFoldDB" id="A0A915A7W3"/>
<dbReference type="FunFam" id="1.10.287.370:FF:000003">
    <property type="entry name" value="Prefoldin subunit 6"/>
    <property type="match status" value="1"/>
</dbReference>
<dbReference type="CDD" id="cd23161">
    <property type="entry name" value="Prefoldin_6"/>
    <property type="match status" value="1"/>
</dbReference>
<comment type="function">
    <text evidence="4">Binds specifically to cytosolic chaperonin (c-CPN) and transfers target proteins to it. Binds to nascent polypeptide chain and promotes folding in an environment in which there are many competing pathways for nonnative proteins. Required for positioning of the mitotic spindle.</text>
</comment>
<keyword evidence="3" id="KW-0143">Chaperone</keyword>
<comment type="similarity">
    <text evidence="1">Belongs to the prefoldin subunit beta family.</text>
</comment>
<dbReference type="InterPro" id="IPR009053">
    <property type="entry name" value="Prefoldin"/>
</dbReference>
<dbReference type="Gene3D" id="1.10.287.370">
    <property type="match status" value="1"/>
</dbReference>
<name>A0A915A7W3_PARUN</name>
<feature type="coiled-coil region" evidence="6">
    <location>
        <begin position="3"/>
        <end position="40"/>
    </location>
</feature>
<dbReference type="SUPFAM" id="SSF46579">
    <property type="entry name" value="Prefoldin"/>
    <property type="match status" value="1"/>
</dbReference>
<dbReference type="GO" id="GO:0051082">
    <property type="term" value="F:unfolded protein binding"/>
    <property type="evidence" value="ECO:0007669"/>
    <property type="project" value="InterPro"/>
</dbReference>
<proteinExistence type="inferred from homology"/>
<dbReference type="GO" id="GO:0051131">
    <property type="term" value="P:chaperone-mediated protein complex assembly"/>
    <property type="evidence" value="ECO:0007669"/>
    <property type="project" value="TreeGrafter"/>
</dbReference>
<dbReference type="Pfam" id="PF01920">
    <property type="entry name" value="Prefoldin_2"/>
    <property type="match status" value="1"/>
</dbReference>
<evidence type="ECO:0000256" key="2">
    <source>
        <dbReference type="ARBA" id="ARBA00011695"/>
    </source>
</evidence>
<evidence type="ECO:0000256" key="1">
    <source>
        <dbReference type="ARBA" id="ARBA00008045"/>
    </source>
</evidence>
<dbReference type="InterPro" id="IPR002777">
    <property type="entry name" value="PFD_beta-like"/>
</dbReference>
<dbReference type="WBParaSite" id="PgR002_g254_t01">
    <property type="protein sequence ID" value="PgR002_g254_t01"/>
    <property type="gene ID" value="PgR002_g254"/>
</dbReference>
<keyword evidence="7" id="KW-1185">Reference proteome</keyword>
<evidence type="ECO:0000256" key="3">
    <source>
        <dbReference type="ARBA" id="ARBA00023186"/>
    </source>
</evidence>
<evidence type="ECO:0000313" key="8">
    <source>
        <dbReference type="WBParaSite" id="PgR002_g254_t01"/>
    </source>
</evidence>
<sequence length="128" mass="15143">MMATNLESLKARFEEELSKFQRLEKDRERNMVNRQQLEGQLTENNLVKTELDLLEDDATVYKLIGPVLVKQDLTEARQNVEKRIDYINTEIKRLEETMADAVKKQEEQKEILIKMQNSMKEMKSSTHK</sequence>
<accession>A0A915A7W3</accession>
<dbReference type="GO" id="GO:0006457">
    <property type="term" value="P:protein folding"/>
    <property type="evidence" value="ECO:0007669"/>
    <property type="project" value="InterPro"/>
</dbReference>
<organism evidence="7 8">
    <name type="scientific">Parascaris univalens</name>
    <name type="common">Nematode worm</name>
    <dbReference type="NCBI Taxonomy" id="6257"/>
    <lineage>
        <taxon>Eukaryota</taxon>
        <taxon>Metazoa</taxon>
        <taxon>Ecdysozoa</taxon>
        <taxon>Nematoda</taxon>
        <taxon>Chromadorea</taxon>
        <taxon>Rhabditida</taxon>
        <taxon>Spirurina</taxon>
        <taxon>Ascaridomorpha</taxon>
        <taxon>Ascaridoidea</taxon>
        <taxon>Ascarididae</taxon>
        <taxon>Parascaris</taxon>
    </lineage>
</organism>
<evidence type="ECO:0000313" key="7">
    <source>
        <dbReference type="Proteomes" id="UP000887569"/>
    </source>
</evidence>
<dbReference type="Proteomes" id="UP000887569">
    <property type="component" value="Unplaced"/>
</dbReference>
<comment type="subunit">
    <text evidence="2">Heterohexamer of two PFD-alpha type and four PFD-beta type subunits.</text>
</comment>